<dbReference type="OrthoDB" id="8042496at2759"/>
<keyword evidence="2" id="KW-1185">Reference proteome</keyword>
<dbReference type="AlphaFoldDB" id="A0A1I8PC30"/>
<evidence type="ECO:0000313" key="2">
    <source>
        <dbReference type="Proteomes" id="UP000095300"/>
    </source>
</evidence>
<dbReference type="EnsemblMetazoa" id="SCAU006762-RA">
    <property type="protein sequence ID" value="SCAU006762-PA"/>
    <property type="gene ID" value="SCAU006762"/>
</dbReference>
<reference evidence="1" key="1">
    <citation type="submission" date="2020-05" db="UniProtKB">
        <authorList>
            <consortium name="EnsemblMetazoa"/>
        </authorList>
    </citation>
    <scope>IDENTIFICATION</scope>
    <source>
        <strain evidence="1">USDA</strain>
    </source>
</reference>
<protein>
    <submittedName>
        <fullName evidence="1">Uncharacterized protein</fullName>
    </submittedName>
</protein>
<gene>
    <name evidence="1" type="primary">106081970</name>
</gene>
<proteinExistence type="predicted"/>
<dbReference type="Proteomes" id="UP000095300">
    <property type="component" value="Unassembled WGS sequence"/>
</dbReference>
<organism evidence="1 2">
    <name type="scientific">Stomoxys calcitrans</name>
    <name type="common">Stable fly</name>
    <name type="synonym">Conops calcitrans</name>
    <dbReference type="NCBI Taxonomy" id="35570"/>
    <lineage>
        <taxon>Eukaryota</taxon>
        <taxon>Metazoa</taxon>
        <taxon>Ecdysozoa</taxon>
        <taxon>Arthropoda</taxon>
        <taxon>Hexapoda</taxon>
        <taxon>Insecta</taxon>
        <taxon>Pterygota</taxon>
        <taxon>Neoptera</taxon>
        <taxon>Endopterygota</taxon>
        <taxon>Diptera</taxon>
        <taxon>Brachycera</taxon>
        <taxon>Muscomorpha</taxon>
        <taxon>Muscoidea</taxon>
        <taxon>Muscidae</taxon>
        <taxon>Stomoxys</taxon>
    </lineage>
</organism>
<dbReference type="KEGG" id="scac:106081970"/>
<evidence type="ECO:0000313" key="1">
    <source>
        <dbReference type="EnsemblMetazoa" id="SCAU006762-PA"/>
    </source>
</evidence>
<sequence length="349" mass="41568">MKEPSHCLYTRPQGLPAYGSRENFPKKLFVVVLFIYCAILTTNLPQTQASPVRRTTASGQRLILHSNVYRERYHQNLLQNHRHRQQQLYQQQRQVLQNFHQYQQQQRDQLSQRPSTSYIAPILRKLHRHQQLHHHHHLHQRAAPTRDNLKHRNMCAQNSIFQPLYDQTQRSLSTIKNMSEKYIKGKKDENGEKSGKESFEEMLVKWSLHRLSIDKPQEEQYDKEFLQIVHYIYLRMHQFKQMANIVLEEVQTKSSQQSINDQDDLKNIKQFFEEFQQQISFIMNETNLIFASESVSSPSLEERTPNYRLSGDLTGRVRDFLIIRQFINETEELLEKMDGMCKTSEQNGN</sequence>
<accession>A0A1I8PC30</accession>
<dbReference type="VEuPathDB" id="VectorBase:SCAU006762"/>
<name>A0A1I8PC30_STOCA</name>